<feature type="transmembrane region" description="Helical" evidence="8">
    <location>
        <begin position="429"/>
        <end position="449"/>
    </location>
</feature>
<comment type="subcellular location">
    <subcellularLocation>
        <location evidence="1">Cell membrane</location>
        <topology evidence="1">Multi-pass membrane protein</topology>
    </subcellularLocation>
</comment>
<dbReference type="EMBL" id="FRAC01000011">
    <property type="protein sequence ID" value="SHK40109.1"/>
    <property type="molecule type" value="Genomic_DNA"/>
</dbReference>
<evidence type="ECO:0000256" key="2">
    <source>
        <dbReference type="ARBA" id="ARBA00022475"/>
    </source>
</evidence>
<reference evidence="9 10" key="1">
    <citation type="submission" date="2016-11" db="EMBL/GenBank/DDBJ databases">
        <authorList>
            <person name="Jaros S."/>
            <person name="Januszkiewicz K."/>
            <person name="Wedrychowicz H."/>
        </authorList>
    </citation>
    <scope>NUCLEOTIDE SEQUENCE [LARGE SCALE GENOMIC DNA]</scope>
    <source>
        <strain evidence="9 10">DSM 15929</strain>
    </source>
</reference>
<keyword evidence="3 8" id="KW-0812">Transmembrane</keyword>
<feature type="transmembrane region" description="Helical" evidence="8">
    <location>
        <begin position="121"/>
        <end position="140"/>
    </location>
</feature>
<evidence type="ECO:0000313" key="9">
    <source>
        <dbReference type="EMBL" id="SHK40109.1"/>
    </source>
</evidence>
<dbReference type="InterPro" id="IPR024923">
    <property type="entry name" value="PG_synth_SpoVB"/>
</dbReference>
<dbReference type="RefSeq" id="WP_073276164.1">
    <property type="nucleotide sequence ID" value="NZ_FRAC01000011.1"/>
</dbReference>
<dbReference type="Proteomes" id="UP000184386">
    <property type="component" value="Unassembled WGS sequence"/>
</dbReference>
<keyword evidence="10" id="KW-1185">Reference proteome</keyword>
<dbReference type="STRING" id="1121322.SAMN02745136_02420"/>
<accession>A0A1M6S623</accession>
<dbReference type="PANTHER" id="PTHR30250">
    <property type="entry name" value="PST FAMILY PREDICTED COLANIC ACID TRANSPORTER"/>
    <property type="match status" value="1"/>
</dbReference>
<organism evidence="9 10">
    <name type="scientific">Anaerocolumna jejuensis DSM 15929</name>
    <dbReference type="NCBI Taxonomy" id="1121322"/>
    <lineage>
        <taxon>Bacteria</taxon>
        <taxon>Bacillati</taxon>
        <taxon>Bacillota</taxon>
        <taxon>Clostridia</taxon>
        <taxon>Lachnospirales</taxon>
        <taxon>Lachnospiraceae</taxon>
        <taxon>Anaerocolumna</taxon>
    </lineage>
</organism>
<evidence type="ECO:0000256" key="7">
    <source>
        <dbReference type="ARBA" id="ARBA00023136"/>
    </source>
</evidence>
<dbReference type="PANTHER" id="PTHR30250:SF21">
    <property type="entry name" value="LIPID II FLIPPASE MURJ"/>
    <property type="match status" value="1"/>
</dbReference>
<feature type="transmembrane region" description="Helical" evidence="8">
    <location>
        <begin position="465"/>
        <end position="486"/>
    </location>
</feature>
<evidence type="ECO:0000256" key="8">
    <source>
        <dbReference type="SAM" id="Phobius"/>
    </source>
</evidence>
<feature type="transmembrane region" description="Helical" evidence="8">
    <location>
        <begin position="338"/>
        <end position="360"/>
    </location>
</feature>
<evidence type="ECO:0000256" key="3">
    <source>
        <dbReference type="ARBA" id="ARBA00022692"/>
    </source>
</evidence>
<keyword evidence="5" id="KW-0573">Peptidoglycan synthesis</keyword>
<feature type="transmembrane region" description="Helical" evidence="8">
    <location>
        <begin position="187"/>
        <end position="215"/>
    </location>
</feature>
<dbReference type="PIRSF" id="PIRSF038958">
    <property type="entry name" value="PG_synth_SpoVB"/>
    <property type="match status" value="1"/>
</dbReference>
<dbReference type="InterPro" id="IPR004268">
    <property type="entry name" value="MurJ"/>
</dbReference>
<keyword evidence="4" id="KW-0133">Cell shape</keyword>
<evidence type="ECO:0000313" key="10">
    <source>
        <dbReference type="Proteomes" id="UP000184386"/>
    </source>
</evidence>
<evidence type="ECO:0000256" key="1">
    <source>
        <dbReference type="ARBA" id="ARBA00004651"/>
    </source>
</evidence>
<name>A0A1M6S623_9FIRM</name>
<feature type="transmembrane region" description="Helical" evidence="8">
    <location>
        <begin position="89"/>
        <end position="115"/>
    </location>
</feature>
<dbReference type="InterPro" id="IPR050833">
    <property type="entry name" value="Poly_Biosynth_Transport"/>
</dbReference>
<feature type="transmembrane region" description="Helical" evidence="8">
    <location>
        <begin position="372"/>
        <end position="394"/>
    </location>
</feature>
<evidence type="ECO:0000256" key="6">
    <source>
        <dbReference type="ARBA" id="ARBA00022989"/>
    </source>
</evidence>
<keyword evidence="7 8" id="KW-0472">Membrane</keyword>
<evidence type="ECO:0000256" key="5">
    <source>
        <dbReference type="ARBA" id="ARBA00022984"/>
    </source>
</evidence>
<dbReference type="GO" id="GO:0005886">
    <property type="term" value="C:plasma membrane"/>
    <property type="evidence" value="ECO:0007669"/>
    <property type="project" value="UniProtKB-SubCell"/>
</dbReference>
<dbReference type="GO" id="GO:0008360">
    <property type="term" value="P:regulation of cell shape"/>
    <property type="evidence" value="ECO:0007669"/>
    <property type="project" value="UniProtKB-KW"/>
</dbReference>
<gene>
    <name evidence="9" type="ORF">SAMN02745136_02420</name>
</gene>
<dbReference type="OrthoDB" id="9775950at2"/>
<evidence type="ECO:0000256" key="4">
    <source>
        <dbReference type="ARBA" id="ARBA00022960"/>
    </source>
</evidence>
<dbReference type="Pfam" id="PF03023">
    <property type="entry name" value="MurJ"/>
    <property type="match status" value="1"/>
</dbReference>
<sequence>MTNQSRRNNFIKQAGILAIAGILCRIIGILYKSPLIALIGEEGIGYYNFAGNVYTIMLLVSSYSIPSAVSKEIAKKLIIQEYRNAQRIFYCSLIYVIIIGGAASAFALFGAGLFVERNSVAVLRVLAPTIFLSGLLGVLRGYFQAQSNMVHSSVSQILEQIFNAVVSVLGAYLLMQTVAGADSTTQAIYGAVGSAIGTGAGVLSALIFMLLVYFLNRGTRKKHLQESSEKQPEPYKKIFQSIFNNITPFIISTCIYNATAILNQTIYSKILLYAKSFPAKKVASEYGIYSGEAVIFVNIPVAIASAVSSAMMPDISGTYSLGNVKETRRKVDMAIRTTMLITIPSAVGLFILAGPVVQALFSQRSSLAEAAALLRCLSITAVFYSLSTVTNAVLQGIGKMNLTAKNALIALFSQSAVLTVILFQTGWNLYGLVIAAVVHSFLMCVLNGISVRKNLGYQMNIKKSFVIPLTAAAVMGVVASFSYQIIHTACSSNIISLFLTITLSAVIYFIIVIKLGGISENELLALPQGNLLTAVAKKAKVL</sequence>
<protein>
    <submittedName>
        <fullName evidence="9">Stage V sporulation protein B</fullName>
    </submittedName>
</protein>
<feature type="transmembrane region" description="Helical" evidence="8">
    <location>
        <begin position="492"/>
        <end position="513"/>
    </location>
</feature>
<dbReference type="GO" id="GO:0009252">
    <property type="term" value="P:peptidoglycan biosynthetic process"/>
    <property type="evidence" value="ECO:0007669"/>
    <property type="project" value="UniProtKB-KW"/>
</dbReference>
<dbReference type="AlphaFoldDB" id="A0A1M6S623"/>
<feature type="transmembrane region" description="Helical" evidence="8">
    <location>
        <begin position="51"/>
        <end position="69"/>
    </location>
</feature>
<keyword evidence="6 8" id="KW-1133">Transmembrane helix</keyword>
<dbReference type="CDD" id="cd13124">
    <property type="entry name" value="MATE_SpoVB_like"/>
    <property type="match status" value="1"/>
</dbReference>
<feature type="transmembrane region" description="Helical" evidence="8">
    <location>
        <begin position="406"/>
        <end position="423"/>
    </location>
</feature>
<keyword evidence="2" id="KW-1003">Cell membrane</keyword>
<feature type="transmembrane region" description="Helical" evidence="8">
    <location>
        <begin position="161"/>
        <end position="181"/>
    </location>
</feature>
<proteinExistence type="predicted"/>
<feature type="transmembrane region" description="Helical" evidence="8">
    <location>
        <begin position="14"/>
        <end position="31"/>
    </location>
</feature>